<protein>
    <submittedName>
        <fullName evidence="2">Uncharacterized protein</fullName>
    </submittedName>
</protein>
<feature type="chain" id="PRO_5020567420" evidence="1">
    <location>
        <begin position="20"/>
        <end position="89"/>
    </location>
</feature>
<evidence type="ECO:0000256" key="1">
    <source>
        <dbReference type="SAM" id="SignalP"/>
    </source>
</evidence>
<evidence type="ECO:0000313" key="3">
    <source>
        <dbReference type="Proteomes" id="UP000298663"/>
    </source>
</evidence>
<keyword evidence="1" id="KW-0732">Signal</keyword>
<evidence type="ECO:0000313" key="2">
    <source>
        <dbReference type="EMBL" id="TKR87833.1"/>
    </source>
</evidence>
<dbReference type="EMBL" id="AZBU02000003">
    <property type="protein sequence ID" value="TKR87833.1"/>
    <property type="molecule type" value="Genomic_DNA"/>
</dbReference>
<keyword evidence="3" id="KW-1185">Reference proteome</keyword>
<sequence>MARLRNCLLLLLLVNFCFANHMYLNPDYKDIIGQDYWDKLTQNAEGEDDPCYRKHCPIGNKCFAIPNPRCRRIECPMIPTCVDIGEAGK</sequence>
<comment type="caution">
    <text evidence="2">The sequence shown here is derived from an EMBL/GenBank/DDBJ whole genome shotgun (WGS) entry which is preliminary data.</text>
</comment>
<accession>A0A4U5NX40</accession>
<organism evidence="2 3">
    <name type="scientific">Steinernema carpocapsae</name>
    <name type="common">Entomopathogenic nematode</name>
    <dbReference type="NCBI Taxonomy" id="34508"/>
    <lineage>
        <taxon>Eukaryota</taxon>
        <taxon>Metazoa</taxon>
        <taxon>Ecdysozoa</taxon>
        <taxon>Nematoda</taxon>
        <taxon>Chromadorea</taxon>
        <taxon>Rhabditida</taxon>
        <taxon>Tylenchina</taxon>
        <taxon>Panagrolaimomorpha</taxon>
        <taxon>Strongyloidoidea</taxon>
        <taxon>Steinernematidae</taxon>
        <taxon>Steinernema</taxon>
    </lineage>
</organism>
<dbReference type="AlphaFoldDB" id="A0A4U5NX40"/>
<name>A0A4U5NX40_STECR</name>
<gene>
    <name evidence="2" type="ORF">L596_012170</name>
</gene>
<dbReference type="Proteomes" id="UP000298663">
    <property type="component" value="Unassembled WGS sequence"/>
</dbReference>
<dbReference type="OrthoDB" id="10451540at2759"/>
<proteinExistence type="predicted"/>
<reference evidence="2 3" key="2">
    <citation type="journal article" date="2019" name="G3 (Bethesda)">
        <title>Hybrid Assembly of the Genome of the Entomopathogenic Nematode Steinernema carpocapsae Identifies the X-Chromosome.</title>
        <authorList>
            <person name="Serra L."/>
            <person name="Macchietto M."/>
            <person name="Macias-Munoz A."/>
            <person name="McGill C.J."/>
            <person name="Rodriguez I.M."/>
            <person name="Rodriguez B."/>
            <person name="Murad R."/>
            <person name="Mortazavi A."/>
        </authorList>
    </citation>
    <scope>NUCLEOTIDE SEQUENCE [LARGE SCALE GENOMIC DNA]</scope>
    <source>
        <strain evidence="2 3">ALL</strain>
    </source>
</reference>
<feature type="signal peptide" evidence="1">
    <location>
        <begin position="1"/>
        <end position="19"/>
    </location>
</feature>
<reference evidence="2 3" key="1">
    <citation type="journal article" date="2015" name="Genome Biol.">
        <title>Comparative genomics of Steinernema reveals deeply conserved gene regulatory networks.</title>
        <authorList>
            <person name="Dillman A.R."/>
            <person name="Macchietto M."/>
            <person name="Porter C.F."/>
            <person name="Rogers A."/>
            <person name="Williams B."/>
            <person name="Antoshechkin I."/>
            <person name="Lee M.M."/>
            <person name="Goodwin Z."/>
            <person name="Lu X."/>
            <person name="Lewis E.E."/>
            <person name="Goodrich-Blair H."/>
            <person name="Stock S.P."/>
            <person name="Adams B.J."/>
            <person name="Sternberg P.W."/>
            <person name="Mortazavi A."/>
        </authorList>
    </citation>
    <scope>NUCLEOTIDE SEQUENCE [LARGE SCALE GENOMIC DNA]</scope>
    <source>
        <strain evidence="2 3">ALL</strain>
    </source>
</reference>